<dbReference type="KEGG" id="spun:BFF78_22150"/>
<dbReference type="Proteomes" id="UP000094960">
    <property type="component" value="Chromosome"/>
</dbReference>
<sequence length="63" mass="6911">MVWSASAQWSKITTWRNLEESLSALMIRSPWLSADMGIGVVQPSFFRAMVLGPGLGRPSAMEA</sequence>
<evidence type="ECO:0000313" key="2">
    <source>
        <dbReference type="Proteomes" id="UP000094960"/>
    </source>
</evidence>
<organism evidence="1 2">
    <name type="scientific">Streptomyces fodineus</name>
    <dbReference type="NCBI Taxonomy" id="1904616"/>
    <lineage>
        <taxon>Bacteria</taxon>
        <taxon>Bacillati</taxon>
        <taxon>Actinomycetota</taxon>
        <taxon>Actinomycetes</taxon>
        <taxon>Kitasatosporales</taxon>
        <taxon>Streptomycetaceae</taxon>
        <taxon>Streptomyces</taxon>
    </lineage>
</organism>
<evidence type="ECO:0000313" key="1">
    <source>
        <dbReference type="EMBL" id="AOR33409.1"/>
    </source>
</evidence>
<name>A0A1D7YDJ1_9ACTN</name>
<accession>A0A1D7YDJ1</accession>
<protein>
    <submittedName>
        <fullName evidence="1">Uncharacterized protein</fullName>
    </submittedName>
</protein>
<dbReference type="AlphaFoldDB" id="A0A1D7YDJ1"/>
<reference evidence="2" key="1">
    <citation type="submission" date="2016-09" db="EMBL/GenBank/DDBJ databases">
        <title>Streptomyces puniciscabiei strain:TW1S1 Genome sequencing and assembly.</title>
        <authorList>
            <person name="Kim M.-K."/>
            <person name="Kim S.B."/>
        </authorList>
    </citation>
    <scope>NUCLEOTIDE SEQUENCE [LARGE SCALE GENOMIC DNA]</scope>
    <source>
        <strain evidence="2">TW1S1</strain>
    </source>
</reference>
<proteinExistence type="predicted"/>
<gene>
    <name evidence="1" type="ORF">BFF78_22150</name>
</gene>
<dbReference type="EMBL" id="CP017248">
    <property type="protein sequence ID" value="AOR33409.1"/>
    <property type="molecule type" value="Genomic_DNA"/>
</dbReference>
<keyword evidence="2" id="KW-1185">Reference proteome</keyword>